<dbReference type="PANTHER" id="PTHR48095:SF5">
    <property type="entry name" value="BLL7292 PROTEIN"/>
    <property type="match status" value="1"/>
</dbReference>
<dbReference type="PROSITE" id="PS00188">
    <property type="entry name" value="BIOTIN"/>
    <property type="match status" value="1"/>
</dbReference>
<dbReference type="UniPathway" id="UPA00655">
    <property type="reaction ID" value="UER00711"/>
</dbReference>
<dbReference type="InterPro" id="IPR005481">
    <property type="entry name" value="BC-like_N"/>
</dbReference>
<evidence type="ECO:0000259" key="13">
    <source>
        <dbReference type="PROSITE" id="PS50980"/>
    </source>
</evidence>
<keyword evidence="7" id="KW-0092">Biotin</keyword>
<sequence>MTSPSVLIANRGEIAIRIARACADLGLRSVAVHPADDARSLHVLRADAAQLLPGRGAAAYLDVAQIVAAAQAAGCSGVHPGYGFLSESDALADACSQAGLAFIGPSADVLRLFGDKARARRAATEQDVPVLAGTPGAVDVAGAQAFFATLNGAGMLVKAIAGGGGRGMRVVQRAGDIAEAHARASAEALSAFGRGEVYCEELIADARHIEIQVLGDGTGEVVHFGERECSLQRRHQKIVEIAPSPTLGNALRERIAEAALAMARAAKYRGLGTFEFLVDRGCADRFVFIEANPRLQVEHTVTEAVYGVDLVQAQIRVALGATLAALGLRQADIPAPRGHAVQLRVNMESMQADGSALPAAGLLTAYELPSGPGVRVDGFGYAGYRTSSNYDALLAKLVVHAPGGYADAVARARRALGETRIQGVATNLGFLAATLAHPEVQANDVSTRWLDAHMAELLASEAAAPVASGFFDSGAAGAVPGAVPGAAAAPAGTVAVVAPMQASVIAIDVREGDAVRAGQQIAVLEAMKMQHVVVAERHGTVRGLATAVGEVLLQGQAIAFVEPGEGEALADAREEQVDLDRIRPDLAESVERHRLTADAARPEAVRKRHAQGGRTARENIDDLVDAGSFTEYGALAFAAQRSRHPVEQLQRSTPADGLIGGLATVNAAEFGPERARTVVVSYDYTVLAGTQGSFNHKKQDRLYKLAADIERPLVLFAEGGGGRPGDTDKALFKVASLDIPTFKAFAHLSGLVPVVGVVHGRCFAGNAALLGCCDVIISTRSANIGMGGPAMIEGGGLGVYTPEQIGPADVQSANGVIDVLVDDEAAATAAARQYLSYFQGTLSAWQCADQRALRRAIPENRLRVYDVRRVIDLLADTGSVLELRRGFGLAMVTALVRIEGRPVGLIANNPMHLGGAIDADAADKAARFIQLCDAHGLPIVSLCDTPGFMVGPEAEKTAQVRRVSRMFVNTASLSVPLVMVVLRKGYGLGALAMAGGDFQDTVFTVSWPTGEFGGMGLEGAVRLAYRKELAAIEDPQAQQAEFERRVAQMYEHGKALSMASVVEIDDVIDPADTRRWIANGLQSAVRERPARSGRRRTHIETW</sequence>
<feature type="domain" description="CoA carboxyltransferase N-terminal" evidence="13">
    <location>
        <begin position="579"/>
        <end position="850"/>
    </location>
</feature>
<dbReference type="AlphaFoldDB" id="A0A368XHX2"/>
<dbReference type="Gene3D" id="3.30.1490.20">
    <property type="entry name" value="ATP-grasp fold, A domain"/>
    <property type="match status" value="1"/>
</dbReference>
<keyword evidence="16" id="KW-1185">Reference proteome</keyword>
<dbReference type="InterPro" id="IPR016185">
    <property type="entry name" value="PreATP-grasp_dom_sf"/>
</dbReference>
<evidence type="ECO:0000259" key="14">
    <source>
        <dbReference type="PROSITE" id="PS50989"/>
    </source>
</evidence>
<dbReference type="PROSITE" id="PS50989">
    <property type="entry name" value="COA_CT_CTER"/>
    <property type="match status" value="1"/>
</dbReference>
<keyword evidence="6 9" id="KW-0067">ATP-binding</keyword>
<dbReference type="InterPro" id="IPR011761">
    <property type="entry name" value="ATP-grasp"/>
</dbReference>
<dbReference type="InterPro" id="IPR005479">
    <property type="entry name" value="CPAse_ATP-bd"/>
</dbReference>
<evidence type="ECO:0000256" key="2">
    <source>
        <dbReference type="ARBA" id="ARBA00004956"/>
    </source>
</evidence>
<dbReference type="SUPFAM" id="SSF56059">
    <property type="entry name" value="Glutathione synthetase ATP-binding domain-like"/>
    <property type="match status" value="1"/>
</dbReference>
<dbReference type="InterPro" id="IPR011762">
    <property type="entry name" value="COA_CT_N"/>
</dbReference>
<reference evidence="15 16" key="1">
    <citation type="submission" date="2018-07" db="EMBL/GenBank/DDBJ databases">
        <title>Genomic Encyclopedia of Type Strains, Phase IV (KMG-IV): sequencing the most valuable type-strain genomes for metagenomic binning, comparative biology and taxonomic classification.</title>
        <authorList>
            <person name="Goeker M."/>
        </authorList>
    </citation>
    <scope>NUCLEOTIDE SEQUENCE [LARGE SCALE GENOMIC DNA]</scope>
    <source>
        <strain evidence="15 16">DSM 21634</strain>
    </source>
</reference>
<evidence type="ECO:0000259" key="10">
    <source>
        <dbReference type="PROSITE" id="PS50968"/>
    </source>
</evidence>
<dbReference type="InterPro" id="IPR011054">
    <property type="entry name" value="Rudment_hybrid_motif"/>
</dbReference>
<dbReference type="PROSITE" id="PS50975">
    <property type="entry name" value="ATP_GRASP"/>
    <property type="match status" value="1"/>
</dbReference>
<gene>
    <name evidence="15" type="ORF">DES41_109276</name>
</gene>
<dbReference type="Pfam" id="PF00289">
    <property type="entry name" value="Biotin_carb_N"/>
    <property type="match status" value="1"/>
</dbReference>
<comment type="cofactor">
    <cofactor evidence="1">
        <name>biotin</name>
        <dbReference type="ChEBI" id="CHEBI:57586"/>
    </cofactor>
</comment>
<dbReference type="PROSITE" id="PS50980">
    <property type="entry name" value="COA_CT_NTER"/>
    <property type="match status" value="1"/>
</dbReference>
<dbReference type="GO" id="GO:0046872">
    <property type="term" value="F:metal ion binding"/>
    <property type="evidence" value="ECO:0007669"/>
    <property type="project" value="InterPro"/>
</dbReference>
<protein>
    <recommendedName>
        <fullName evidence="3">acetyl-CoA carboxylase</fullName>
        <ecNumber evidence="3">6.4.1.2</ecNumber>
    </recommendedName>
</protein>
<dbReference type="Gene3D" id="3.90.226.10">
    <property type="entry name" value="2-enoyl-CoA Hydratase, Chain A, domain 1"/>
    <property type="match status" value="2"/>
</dbReference>
<dbReference type="InterPro" id="IPR011053">
    <property type="entry name" value="Single_hybrid_motif"/>
</dbReference>
<dbReference type="InterPro" id="IPR013815">
    <property type="entry name" value="ATP_grasp_subdomain_1"/>
</dbReference>
<dbReference type="SUPFAM" id="SSF51246">
    <property type="entry name" value="Rudiment single hybrid motif"/>
    <property type="match status" value="1"/>
</dbReference>
<dbReference type="PROSITE" id="PS50968">
    <property type="entry name" value="BIOTINYL_LIPOYL"/>
    <property type="match status" value="1"/>
</dbReference>
<dbReference type="InterPro" id="IPR034733">
    <property type="entry name" value="AcCoA_carboxyl_beta"/>
</dbReference>
<feature type="domain" description="Lipoyl-binding" evidence="10">
    <location>
        <begin position="484"/>
        <end position="562"/>
    </location>
</feature>
<evidence type="ECO:0000256" key="6">
    <source>
        <dbReference type="ARBA" id="ARBA00022840"/>
    </source>
</evidence>
<dbReference type="OrthoDB" id="9803706at2"/>
<dbReference type="InterPro" id="IPR005482">
    <property type="entry name" value="Biotin_COase_C"/>
</dbReference>
<feature type="domain" description="CoA carboxyltransferase C-terminal" evidence="14">
    <location>
        <begin position="848"/>
        <end position="1091"/>
    </location>
</feature>
<dbReference type="InterPro" id="IPR051602">
    <property type="entry name" value="ACC_Biotin_Carboxylase"/>
</dbReference>
<evidence type="ECO:0000256" key="8">
    <source>
        <dbReference type="ARBA" id="ARBA00023268"/>
    </source>
</evidence>
<dbReference type="InterPro" id="IPR001882">
    <property type="entry name" value="Biotin_BS"/>
</dbReference>
<dbReference type="SMART" id="SM00878">
    <property type="entry name" value="Biotin_carb_C"/>
    <property type="match status" value="1"/>
</dbReference>
<evidence type="ECO:0000256" key="5">
    <source>
        <dbReference type="ARBA" id="ARBA00022741"/>
    </source>
</evidence>
<comment type="pathway">
    <text evidence="2">Lipid metabolism; malonyl-CoA biosynthesis; malonyl-CoA from acetyl-CoA: step 1/1.</text>
</comment>
<dbReference type="Pfam" id="PF02785">
    <property type="entry name" value="Biotin_carb_C"/>
    <property type="match status" value="1"/>
</dbReference>
<feature type="domain" description="Biotin carboxylation" evidence="12">
    <location>
        <begin position="2"/>
        <end position="455"/>
    </location>
</feature>
<dbReference type="Gene3D" id="3.40.50.20">
    <property type="match status" value="1"/>
</dbReference>
<evidence type="ECO:0000259" key="11">
    <source>
        <dbReference type="PROSITE" id="PS50975"/>
    </source>
</evidence>
<dbReference type="Proteomes" id="UP000252884">
    <property type="component" value="Unassembled WGS sequence"/>
</dbReference>
<evidence type="ECO:0000256" key="7">
    <source>
        <dbReference type="ARBA" id="ARBA00023267"/>
    </source>
</evidence>
<evidence type="ECO:0000256" key="3">
    <source>
        <dbReference type="ARBA" id="ARBA00013058"/>
    </source>
</evidence>
<dbReference type="InterPro" id="IPR029045">
    <property type="entry name" value="ClpP/crotonase-like_dom_sf"/>
</dbReference>
<proteinExistence type="predicted"/>
<dbReference type="CDD" id="cd06850">
    <property type="entry name" value="biotinyl_domain"/>
    <property type="match status" value="1"/>
</dbReference>
<keyword evidence="4" id="KW-0436">Ligase</keyword>
<dbReference type="RefSeq" id="WP_114471048.1">
    <property type="nucleotide sequence ID" value="NZ_QPJK01000009.1"/>
</dbReference>
<evidence type="ECO:0000313" key="15">
    <source>
        <dbReference type="EMBL" id="RCW67553.1"/>
    </source>
</evidence>
<evidence type="ECO:0000256" key="9">
    <source>
        <dbReference type="PROSITE-ProRule" id="PRU00409"/>
    </source>
</evidence>
<dbReference type="PROSITE" id="PS00867">
    <property type="entry name" value="CPSASE_2"/>
    <property type="match status" value="1"/>
</dbReference>
<evidence type="ECO:0000256" key="4">
    <source>
        <dbReference type="ARBA" id="ARBA00022598"/>
    </source>
</evidence>
<dbReference type="GO" id="GO:2001295">
    <property type="term" value="P:malonyl-CoA biosynthetic process"/>
    <property type="evidence" value="ECO:0007669"/>
    <property type="project" value="UniProtKB-UniPathway"/>
</dbReference>
<dbReference type="SUPFAM" id="SSF52096">
    <property type="entry name" value="ClpP/crotonase"/>
    <property type="match status" value="2"/>
</dbReference>
<evidence type="ECO:0000313" key="16">
    <source>
        <dbReference type="Proteomes" id="UP000252884"/>
    </source>
</evidence>
<dbReference type="PROSITE" id="PS50979">
    <property type="entry name" value="BC"/>
    <property type="match status" value="1"/>
</dbReference>
<dbReference type="SUPFAM" id="SSF51230">
    <property type="entry name" value="Single hybrid motif"/>
    <property type="match status" value="1"/>
</dbReference>
<dbReference type="EC" id="6.4.1.2" evidence="3"/>
<comment type="caution">
    <text evidence="15">The sequence shown here is derived from an EMBL/GenBank/DDBJ whole genome shotgun (WGS) entry which is preliminary data.</text>
</comment>
<dbReference type="InterPro" id="IPR011764">
    <property type="entry name" value="Biotin_carboxylation_dom"/>
</dbReference>
<evidence type="ECO:0000256" key="1">
    <source>
        <dbReference type="ARBA" id="ARBA00001953"/>
    </source>
</evidence>
<dbReference type="Pfam" id="PF00364">
    <property type="entry name" value="Biotin_lipoyl"/>
    <property type="match status" value="1"/>
</dbReference>
<dbReference type="EMBL" id="QPJK01000009">
    <property type="protein sequence ID" value="RCW67553.1"/>
    <property type="molecule type" value="Genomic_DNA"/>
</dbReference>
<dbReference type="InterPro" id="IPR011763">
    <property type="entry name" value="COA_CT_C"/>
</dbReference>
<name>A0A368XHX2_9BURK</name>
<dbReference type="Pfam" id="PF02786">
    <property type="entry name" value="CPSase_L_D2"/>
    <property type="match status" value="1"/>
</dbReference>
<keyword evidence="8" id="KW-0511">Multifunctional enzyme</keyword>
<dbReference type="InterPro" id="IPR000089">
    <property type="entry name" value="Biotin_lipoyl"/>
</dbReference>
<dbReference type="Gene3D" id="2.40.50.100">
    <property type="match status" value="1"/>
</dbReference>
<dbReference type="GO" id="GO:0003989">
    <property type="term" value="F:acetyl-CoA carboxylase activity"/>
    <property type="evidence" value="ECO:0007669"/>
    <property type="project" value="UniProtKB-EC"/>
</dbReference>
<feature type="domain" description="ATP-grasp" evidence="11">
    <location>
        <begin position="120"/>
        <end position="319"/>
    </location>
</feature>
<organism evidence="15 16">
    <name type="scientific">Pseudorhodoferax soli</name>
    <dbReference type="NCBI Taxonomy" id="545864"/>
    <lineage>
        <taxon>Bacteria</taxon>
        <taxon>Pseudomonadati</taxon>
        <taxon>Pseudomonadota</taxon>
        <taxon>Betaproteobacteria</taxon>
        <taxon>Burkholderiales</taxon>
        <taxon>Comamonadaceae</taxon>
    </lineage>
</organism>
<evidence type="ECO:0000259" key="12">
    <source>
        <dbReference type="PROSITE" id="PS50979"/>
    </source>
</evidence>
<dbReference type="PANTHER" id="PTHR48095">
    <property type="entry name" value="PYRUVATE CARBOXYLASE SUBUNIT A"/>
    <property type="match status" value="1"/>
</dbReference>
<accession>A0A368XHX2</accession>
<dbReference type="GO" id="GO:0005524">
    <property type="term" value="F:ATP binding"/>
    <property type="evidence" value="ECO:0007669"/>
    <property type="project" value="UniProtKB-UniRule"/>
</dbReference>
<dbReference type="Pfam" id="PF01039">
    <property type="entry name" value="Carboxyl_trans"/>
    <property type="match status" value="1"/>
</dbReference>
<keyword evidence="5 9" id="KW-0547">Nucleotide-binding</keyword>
<dbReference type="SUPFAM" id="SSF52440">
    <property type="entry name" value="PreATP-grasp domain"/>
    <property type="match status" value="1"/>
</dbReference>
<dbReference type="Gene3D" id="3.30.470.20">
    <property type="entry name" value="ATP-grasp fold, B domain"/>
    <property type="match status" value="1"/>
</dbReference>